<evidence type="ECO:0000313" key="1">
    <source>
        <dbReference type="EMBL" id="MCG2588112.1"/>
    </source>
</evidence>
<proteinExistence type="predicted"/>
<evidence type="ECO:0000313" key="2">
    <source>
        <dbReference type="Proteomes" id="UP001165366"/>
    </source>
</evidence>
<dbReference type="Proteomes" id="UP001165366">
    <property type="component" value="Unassembled WGS sequence"/>
</dbReference>
<evidence type="ECO:0008006" key="3">
    <source>
        <dbReference type="Google" id="ProtNLM"/>
    </source>
</evidence>
<dbReference type="EMBL" id="JAKLWS010000005">
    <property type="protein sequence ID" value="MCG2588112.1"/>
    <property type="molecule type" value="Genomic_DNA"/>
</dbReference>
<gene>
    <name evidence="1" type="ORF">L6773_06015</name>
</gene>
<reference evidence="1" key="2">
    <citation type="submission" date="2024-05" db="EMBL/GenBank/DDBJ databases">
        <title>Rhodohalobacter halophilus gen. nov., sp. nov., a moderately halophilic member of the family Balneolaceae.</title>
        <authorList>
            <person name="Xia J."/>
        </authorList>
    </citation>
    <scope>NUCLEOTIDE SEQUENCE</scope>
    <source>
        <strain evidence="1">WB101</strain>
    </source>
</reference>
<name>A0ABS9KBA6_9BACT</name>
<dbReference type="InterPro" id="IPR046495">
    <property type="entry name" value="DUF6588"/>
</dbReference>
<keyword evidence="2" id="KW-1185">Reference proteome</keyword>
<protein>
    <recommendedName>
        <fullName evidence="3">DUF5723 domain-containing protein</fullName>
    </recommendedName>
</protein>
<dbReference type="RefSeq" id="WP_237852956.1">
    <property type="nucleotide sequence ID" value="NZ_JAKLWS010000005.1"/>
</dbReference>
<reference evidence="1" key="1">
    <citation type="submission" date="2022-01" db="EMBL/GenBank/DDBJ databases">
        <authorList>
            <person name="Wang Y."/>
        </authorList>
    </citation>
    <scope>NUCLEOTIDE SEQUENCE</scope>
    <source>
        <strain evidence="1">WB101</strain>
    </source>
</reference>
<accession>A0ABS9KBA6</accession>
<sequence>MLPLTFLIYNPAYSQVDNAGEILRAGSEDAEVLLTEYLKPFGSGFGADLNSGWFTSARPLKTFGFDLRVSVSASFVPVYDRSFDVSTLNLNAVQLLDGPSETPTVFGDDTATSRLGSTDFNDSNQLNEEIFSFNMPKGSGYHLVPAPMAQFSLGLPGHTQATLRYSPELVIDNDYSVRIFGIGGLIGLNQLLFNDRLPFDLSIQAGMMDLSANAKFEVLPPEDDHIQNDYPDSEWEGQAINFDTNTFTTNLVIGKRFSILSLFGGVGYQHSSTDISTKGPYPVVIPHPDGTNPGGTTHQIQSLSVPINITLDGANEIHGLGGLRLKLGFISISTSYTVAEYSTLRASVGIMIRS</sequence>
<dbReference type="Pfam" id="PF20230">
    <property type="entry name" value="DUF6588"/>
    <property type="match status" value="1"/>
</dbReference>
<organism evidence="1 2">
    <name type="scientific">Rhodohalobacter sulfatireducens</name>
    <dbReference type="NCBI Taxonomy" id="2911366"/>
    <lineage>
        <taxon>Bacteria</taxon>
        <taxon>Pseudomonadati</taxon>
        <taxon>Balneolota</taxon>
        <taxon>Balneolia</taxon>
        <taxon>Balneolales</taxon>
        <taxon>Balneolaceae</taxon>
        <taxon>Rhodohalobacter</taxon>
    </lineage>
</organism>
<comment type="caution">
    <text evidence="1">The sequence shown here is derived from an EMBL/GenBank/DDBJ whole genome shotgun (WGS) entry which is preliminary data.</text>
</comment>